<feature type="compositionally biased region" description="Basic and acidic residues" evidence="5">
    <location>
        <begin position="43"/>
        <end position="53"/>
    </location>
</feature>
<evidence type="ECO:0000259" key="6">
    <source>
        <dbReference type="PROSITE" id="PS51675"/>
    </source>
</evidence>
<evidence type="ECO:0000256" key="4">
    <source>
        <dbReference type="SAM" id="Coils"/>
    </source>
</evidence>
<dbReference type="GO" id="GO:0005654">
    <property type="term" value="C:nucleoplasm"/>
    <property type="evidence" value="ECO:0007669"/>
    <property type="project" value="TreeGrafter"/>
</dbReference>
<dbReference type="AlphaFoldDB" id="A0A914V6G2"/>
<feature type="domain" description="SAM-dependent MTase TRM10-type" evidence="6">
    <location>
        <begin position="193"/>
        <end position="420"/>
    </location>
</feature>
<keyword evidence="7" id="KW-1185">Reference proteome</keyword>
<feature type="region of interest" description="Disordered" evidence="5">
    <location>
        <begin position="39"/>
        <end position="60"/>
    </location>
</feature>
<evidence type="ECO:0000256" key="2">
    <source>
        <dbReference type="ARBA" id="ARBA00022679"/>
    </source>
</evidence>
<feature type="region of interest" description="Disordered" evidence="5">
    <location>
        <begin position="398"/>
        <end position="427"/>
    </location>
</feature>
<name>A0A914V6G2_9BILA</name>
<keyword evidence="3" id="KW-0949">S-adenosyl-L-methionine</keyword>
<feature type="compositionally biased region" description="Polar residues" evidence="5">
    <location>
        <begin position="412"/>
        <end position="425"/>
    </location>
</feature>
<dbReference type="PROSITE" id="PS51675">
    <property type="entry name" value="SAM_MT_TRM10"/>
    <property type="match status" value="1"/>
</dbReference>
<proteinExistence type="predicted"/>
<evidence type="ECO:0000256" key="3">
    <source>
        <dbReference type="ARBA" id="ARBA00022691"/>
    </source>
</evidence>
<evidence type="ECO:0000256" key="1">
    <source>
        <dbReference type="ARBA" id="ARBA00022603"/>
    </source>
</evidence>
<dbReference type="Gene3D" id="3.40.1280.30">
    <property type="match status" value="1"/>
</dbReference>
<keyword evidence="4" id="KW-0175">Coiled coil</keyword>
<organism evidence="7 8">
    <name type="scientific">Plectus sambesii</name>
    <dbReference type="NCBI Taxonomy" id="2011161"/>
    <lineage>
        <taxon>Eukaryota</taxon>
        <taxon>Metazoa</taxon>
        <taxon>Ecdysozoa</taxon>
        <taxon>Nematoda</taxon>
        <taxon>Chromadorea</taxon>
        <taxon>Plectida</taxon>
        <taxon>Plectina</taxon>
        <taxon>Plectoidea</taxon>
        <taxon>Plectidae</taxon>
        <taxon>Plectus</taxon>
    </lineage>
</organism>
<dbReference type="GO" id="GO:0070131">
    <property type="term" value="P:positive regulation of mitochondrial translation"/>
    <property type="evidence" value="ECO:0007669"/>
    <property type="project" value="TreeGrafter"/>
</dbReference>
<evidence type="ECO:0000313" key="8">
    <source>
        <dbReference type="WBParaSite" id="PSAMB.scaffold156size71245.g2667.t1"/>
    </source>
</evidence>
<evidence type="ECO:0000256" key="5">
    <source>
        <dbReference type="SAM" id="MobiDB-lite"/>
    </source>
</evidence>
<dbReference type="Proteomes" id="UP000887566">
    <property type="component" value="Unplaced"/>
</dbReference>
<accession>A0A914V6G2</accession>
<dbReference type="GO" id="GO:0005739">
    <property type="term" value="C:mitochondrion"/>
    <property type="evidence" value="ECO:0007669"/>
    <property type="project" value="TreeGrafter"/>
</dbReference>
<evidence type="ECO:0000313" key="7">
    <source>
        <dbReference type="Proteomes" id="UP000887566"/>
    </source>
</evidence>
<feature type="coiled-coil region" evidence="4">
    <location>
        <begin position="131"/>
        <end position="165"/>
    </location>
</feature>
<dbReference type="InterPro" id="IPR007356">
    <property type="entry name" value="tRNA_m1G_MeTrfase_euk"/>
</dbReference>
<dbReference type="GO" id="GO:0000049">
    <property type="term" value="F:tRNA binding"/>
    <property type="evidence" value="ECO:0007669"/>
    <property type="project" value="TreeGrafter"/>
</dbReference>
<reference evidence="8" key="1">
    <citation type="submission" date="2022-11" db="UniProtKB">
        <authorList>
            <consortium name="WormBaseParasite"/>
        </authorList>
    </citation>
    <scope>IDENTIFICATION</scope>
</reference>
<dbReference type="InterPro" id="IPR038459">
    <property type="entry name" value="MT_TRM10-typ_sf"/>
</dbReference>
<dbReference type="GO" id="GO:0032259">
    <property type="term" value="P:methylation"/>
    <property type="evidence" value="ECO:0007669"/>
    <property type="project" value="UniProtKB-KW"/>
</dbReference>
<dbReference type="InterPro" id="IPR028564">
    <property type="entry name" value="MT_TRM10-typ"/>
</dbReference>
<sequence>MLVRGATFVGVCQRLTTKILIPHACRPLCSKFTPLPNTGPKITKRESNEENVTKDQTTMEHQPVQFRPSDEFYNAQTDEAKVKLDKLIKQIELLAYVHDRIPSEIGDRDWSRLLTIRTTNGIISHLNYMLINEKKKANDRLKKEARRSKEHKEAKERVIEDMEEREARGEIVYALSKNNMLLRMSRLRESITENAKLASMVRLGATPTLLVDCDFLPKLSDKALGRTGVQMQYLLSENLSHVEPWNIDFVNFNRDTERMRDFIFSYLTALRDDLPEEEKSQYPRVETQLINRSYMDLYPREKLIYLTPDAREELGEIENDSVYILGGIVDVDCMNTVGTPDAIEPRVTLAKAKKDGIKARRLPLDRTGFYIPASLAFIRLHTLNYTYNDDSIDYDISDDDDHDGINDESDSGVGNKTTASMSTSPHRWRSPNYTCPCEWLRRR</sequence>
<dbReference type="GO" id="GO:0097745">
    <property type="term" value="P:mitochondrial tRNA 5'-end processing"/>
    <property type="evidence" value="ECO:0007669"/>
    <property type="project" value="TreeGrafter"/>
</dbReference>
<keyword evidence="1" id="KW-0489">Methyltransferase</keyword>
<dbReference type="GO" id="GO:0008168">
    <property type="term" value="F:methyltransferase activity"/>
    <property type="evidence" value="ECO:0007669"/>
    <property type="project" value="UniProtKB-KW"/>
</dbReference>
<keyword evidence="2" id="KW-0808">Transferase</keyword>
<dbReference type="WBParaSite" id="PSAMB.scaffold156size71245.g2667.t1">
    <property type="protein sequence ID" value="PSAMB.scaffold156size71245.g2667.t1"/>
    <property type="gene ID" value="PSAMB.scaffold156size71245.g2667"/>
</dbReference>
<dbReference type="PANTHER" id="PTHR13563:SF5">
    <property type="entry name" value="TRNA METHYLTRANSFERASE 10 HOMOLOG C"/>
    <property type="match status" value="1"/>
</dbReference>
<protein>
    <submittedName>
        <fullName evidence="8">SAM-dependent MTase TRM10-type domain-containing protein</fullName>
    </submittedName>
</protein>
<feature type="compositionally biased region" description="Acidic residues" evidence="5">
    <location>
        <begin position="398"/>
        <end position="410"/>
    </location>
</feature>
<dbReference type="PANTHER" id="PTHR13563">
    <property type="entry name" value="TRNA (GUANINE-9-) METHYLTRANSFERASE"/>
    <property type="match status" value="1"/>
</dbReference>